<dbReference type="InterPro" id="IPR038511">
    <property type="entry name" value="TAP42/TAP46-like_sf"/>
</dbReference>
<name>A0AAN6Q515_9PEZI</name>
<evidence type="ECO:0000256" key="1">
    <source>
        <dbReference type="SAM" id="MobiDB-lite"/>
    </source>
</evidence>
<dbReference type="Pfam" id="PF04177">
    <property type="entry name" value="TAP42"/>
    <property type="match status" value="1"/>
</dbReference>
<comment type="caution">
    <text evidence="2">The sequence shown here is derived from an EMBL/GenBank/DDBJ whole genome shotgun (WGS) entry which is preliminary data.</text>
</comment>
<dbReference type="Gene3D" id="1.25.40.540">
    <property type="entry name" value="TAP42-like family"/>
    <property type="match status" value="1"/>
</dbReference>
<dbReference type="GO" id="GO:0009966">
    <property type="term" value="P:regulation of signal transduction"/>
    <property type="evidence" value="ECO:0007669"/>
    <property type="project" value="InterPro"/>
</dbReference>
<feature type="region of interest" description="Disordered" evidence="1">
    <location>
        <begin position="175"/>
        <end position="197"/>
    </location>
</feature>
<dbReference type="GO" id="GO:0005829">
    <property type="term" value="C:cytosol"/>
    <property type="evidence" value="ECO:0007669"/>
    <property type="project" value="TreeGrafter"/>
</dbReference>
<dbReference type="InterPro" id="IPR007304">
    <property type="entry name" value="TAP46-like"/>
</dbReference>
<dbReference type="PANTHER" id="PTHR10933">
    <property type="entry name" value="IMMUNOGLOBULIN-BINDING PROTEIN 1"/>
    <property type="match status" value="1"/>
</dbReference>
<dbReference type="EMBL" id="MU863628">
    <property type="protein sequence ID" value="KAK4103698.1"/>
    <property type="molecule type" value="Genomic_DNA"/>
</dbReference>
<dbReference type="PANTHER" id="PTHR10933:SF9">
    <property type="entry name" value="IMMUNOGLOBULIN-BINDING PROTEIN 1"/>
    <property type="match status" value="1"/>
</dbReference>
<feature type="compositionally biased region" description="Basic and acidic residues" evidence="1">
    <location>
        <begin position="175"/>
        <end position="188"/>
    </location>
</feature>
<feature type="compositionally biased region" description="Basic and acidic residues" evidence="1">
    <location>
        <begin position="363"/>
        <end position="372"/>
    </location>
</feature>
<gene>
    <name evidence="2" type="ORF">N658DRAFT_494193</name>
</gene>
<feature type="region of interest" description="Disordered" evidence="1">
    <location>
        <begin position="335"/>
        <end position="389"/>
    </location>
</feature>
<reference evidence="2" key="2">
    <citation type="submission" date="2023-05" db="EMBL/GenBank/DDBJ databases">
        <authorList>
            <consortium name="Lawrence Berkeley National Laboratory"/>
            <person name="Steindorff A."/>
            <person name="Hensen N."/>
            <person name="Bonometti L."/>
            <person name="Westerberg I."/>
            <person name="Brannstrom I.O."/>
            <person name="Guillou S."/>
            <person name="Cros-Aarteil S."/>
            <person name="Calhoun S."/>
            <person name="Haridas S."/>
            <person name="Kuo A."/>
            <person name="Mondo S."/>
            <person name="Pangilinan J."/>
            <person name="Riley R."/>
            <person name="Labutti K."/>
            <person name="Andreopoulos B."/>
            <person name="Lipzen A."/>
            <person name="Chen C."/>
            <person name="Yanf M."/>
            <person name="Daum C."/>
            <person name="Ng V."/>
            <person name="Clum A."/>
            <person name="Ohm R."/>
            <person name="Martin F."/>
            <person name="Silar P."/>
            <person name="Natvig D."/>
            <person name="Lalanne C."/>
            <person name="Gautier V."/>
            <person name="Ament-Velasquez S.L."/>
            <person name="Kruys A."/>
            <person name="Hutchinson M.I."/>
            <person name="Powell A.J."/>
            <person name="Barry K."/>
            <person name="Miller A.N."/>
            <person name="Grigoriev I.V."/>
            <person name="Debuchy R."/>
            <person name="Gladieux P."/>
            <person name="Thoren M.H."/>
            <person name="Johannesson H."/>
        </authorList>
    </citation>
    <scope>NUCLEOTIDE SEQUENCE</scope>
    <source>
        <strain evidence="2">CBS 757.83</strain>
    </source>
</reference>
<dbReference type="AlphaFoldDB" id="A0AAN6Q515"/>
<dbReference type="GO" id="GO:0051721">
    <property type="term" value="F:protein phosphatase 2A binding"/>
    <property type="evidence" value="ECO:0007669"/>
    <property type="project" value="TreeGrafter"/>
</dbReference>
<keyword evidence="3" id="KW-1185">Reference proteome</keyword>
<dbReference type="Proteomes" id="UP001305647">
    <property type="component" value="Unassembled WGS sequence"/>
</dbReference>
<dbReference type="GO" id="GO:0035303">
    <property type="term" value="P:regulation of dephosphorylation"/>
    <property type="evidence" value="ECO:0007669"/>
    <property type="project" value="TreeGrafter"/>
</dbReference>
<protein>
    <submittedName>
        <fullName evidence="2">TAP42-like protein</fullName>
    </submittedName>
</protein>
<reference evidence="2" key="1">
    <citation type="journal article" date="2023" name="Mol. Phylogenet. Evol.">
        <title>Genome-scale phylogeny and comparative genomics of the fungal order Sordariales.</title>
        <authorList>
            <person name="Hensen N."/>
            <person name="Bonometti L."/>
            <person name="Westerberg I."/>
            <person name="Brannstrom I.O."/>
            <person name="Guillou S."/>
            <person name="Cros-Aarteil S."/>
            <person name="Calhoun S."/>
            <person name="Haridas S."/>
            <person name="Kuo A."/>
            <person name="Mondo S."/>
            <person name="Pangilinan J."/>
            <person name="Riley R."/>
            <person name="LaButti K."/>
            <person name="Andreopoulos B."/>
            <person name="Lipzen A."/>
            <person name="Chen C."/>
            <person name="Yan M."/>
            <person name="Daum C."/>
            <person name="Ng V."/>
            <person name="Clum A."/>
            <person name="Steindorff A."/>
            <person name="Ohm R.A."/>
            <person name="Martin F."/>
            <person name="Silar P."/>
            <person name="Natvig D.O."/>
            <person name="Lalanne C."/>
            <person name="Gautier V."/>
            <person name="Ament-Velasquez S.L."/>
            <person name="Kruys A."/>
            <person name="Hutchinson M.I."/>
            <person name="Powell A.J."/>
            <person name="Barry K."/>
            <person name="Miller A.N."/>
            <person name="Grigoriev I.V."/>
            <person name="Debuchy R."/>
            <person name="Gladieux P."/>
            <person name="Hiltunen Thoren M."/>
            <person name="Johannesson H."/>
        </authorList>
    </citation>
    <scope>NUCLEOTIDE SEQUENCE</scope>
    <source>
        <strain evidence="2">CBS 757.83</strain>
    </source>
</reference>
<evidence type="ECO:0000313" key="3">
    <source>
        <dbReference type="Proteomes" id="UP001305647"/>
    </source>
</evidence>
<feature type="compositionally biased region" description="Acidic residues" evidence="1">
    <location>
        <begin position="353"/>
        <end position="362"/>
    </location>
</feature>
<organism evidence="2 3">
    <name type="scientific">Parathielavia hyrcaniae</name>
    <dbReference type="NCBI Taxonomy" id="113614"/>
    <lineage>
        <taxon>Eukaryota</taxon>
        <taxon>Fungi</taxon>
        <taxon>Dikarya</taxon>
        <taxon>Ascomycota</taxon>
        <taxon>Pezizomycotina</taxon>
        <taxon>Sordariomycetes</taxon>
        <taxon>Sordariomycetidae</taxon>
        <taxon>Sordariales</taxon>
        <taxon>Chaetomiaceae</taxon>
        <taxon>Parathielavia</taxon>
    </lineage>
</organism>
<sequence>MGDQPRSLKIVFAVAEAKRLTLERSPLPQNSAEYQDTVSSALKLYQECLNLIDALSIFSPNESLEDLSTTDLPFLLANFHLAELTQKISLSSHREHVQERRKLLASAREAYERYLHLLDSYGLLQPAHQTLLKQYTKAPTTFSTVPTSNPTARRDAKIANLKAEKELRSKLEFLRRRPEYGTEDDKKGGTSGGGDEGAVREVHLANIQYSTHMAFQQLDGLNRECEMLALAPPDPDLRGGGLAEWDDEEDTRQRQRYAAAGGLGDKKKAEYSERLDQPLRATQGLPGGPLLSKQGKPLQPFTLLSDRQQLARGVFRPGHNLPTMTIDEYLEEERRRGGIIEGGGEASWQRPEPDEDDNEKADEETMKARAWDEFVEANPKGSGNTLNRG</sequence>
<accession>A0AAN6Q515</accession>
<proteinExistence type="predicted"/>
<evidence type="ECO:0000313" key="2">
    <source>
        <dbReference type="EMBL" id="KAK4103698.1"/>
    </source>
</evidence>